<dbReference type="Gene3D" id="3.30.2350.10">
    <property type="entry name" value="Pseudouridine synthase"/>
    <property type="match status" value="1"/>
</dbReference>
<protein>
    <submittedName>
        <fullName evidence="4">Pseudouridine synthase</fullName>
    </submittedName>
</protein>
<dbReference type="PANTHER" id="PTHR21600:SF44">
    <property type="entry name" value="RIBOSOMAL LARGE SUBUNIT PSEUDOURIDINE SYNTHASE D"/>
    <property type="match status" value="1"/>
</dbReference>
<dbReference type="PATRIC" id="fig|1618425.3.peg.793"/>
<proteinExistence type="inferred from homology"/>
<accession>A0A0G1B7Q2</accession>
<keyword evidence="2" id="KW-0413">Isomerase</keyword>
<dbReference type="GO" id="GO:0140098">
    <property type="term" value="F:catalytic activity, acting on RNA"/>
    <property type="evidence" value="ECO:0007669"/>
    <property type="project" value="UniProtKB-ARBA"/>
</dbReference>
<gene>
    <name evidence="4" type="ORF">UV41_C0058G0005</name>
</gene>
<evidence type="ECO:0000256" key="1">
    <source>
        <dbReference type="ARBA" id="ARBA00010876"/>
    </source>
</evidence>
<reference evidence="4 5" key="1">
    <citation type="journal article" date="2015" name="Nature">
        <title>rRNA introns, odd ribosomes, and small enigmatic genomes across a large radiation of phyla.</title>
        <authorList>
            <person name="Brown C.T."/>
            <person name="Hug L.A."/>
            <person name="Thomas B.C."/>
            <person name="Sharon I."/>
            <person name="Castelle C.J."/>
            <person name="Singh A."/>
            <person name="Wilkins M.J."/>
            <person name="Williams K.H."/>
            <person name="Banfield J.F."/>
        </authorList>
    </citation>
    <scope>NUCLEOTIDE SEQUENCE [LARGE SCALE GENOMIC DNA]</scope>
</reference>
<evidence type="ECO:0000256" key="2">
    <source>
        <dbReference type="ARBA" id="ARBA00023235"/>
    </source>
</evidence>
<dbReference type="GO" id="GO:0000455">
    <property type="term" value="P:enzyme-directed rRNA pseudouridine synthesis"/>
    <property type="evidence" value="ECO:0007669"/>
    <property type="project" value="TreeGrafter"/>
</dbReference>
<evidence type="ECO:0000313" key="4">
    <source>
        <dbReference type="EMBL" id="KKS69292.1"/>
    </source>
</evidence>
<evidence type="ECO:0000259" key="3">
    <source>
        <dbReference type="Pfam" id="PF00849"/>
    </source>
</evidence>
<organism evidence="4 5">
    <name type="scientific">Candidatus Daviesbacteria bacterium GW2011_GWA2_42_7</name>
    <dbReference type="NCBI Taxonomy" id="1618425"/>
    <lineage>
        <taxon>Bacteria</taxon>
        <taxon>Candidatus Daviesiibacteriota</taxon>
    </lineage>
</organism>
<dbReference type="GO" id="GO:0009982">
    <property type="term" value="F:pseudouridine synthase activity"/>
    <property type="evidence" value="ECO:0007669"/>
    <property type="project" value="InterPro"/>
</dbReference>
<dbReference type="InterPro" id="IPR006224">
    <property type="entry name" value="PsdUridine_synth_RluA-like_CS"/>
</dbReference>
<sequence length="272" mass="30791">MLKVIFEDGSLLVLDKPPGLVVTSSETQSEPSLQDILAKEYKISAERSGIVHRLDKDTSGLLLVAKDDETLAALQAQFKSREVKKEYLALVHGFIEKAGKIEAPIARNPGDREKFVVVRPCKVGPYEATNARPACNAMRSIAGREAVTEYKPLELRVMSPEFMEKIFQGFTKIQFRKLRTMNYEQFTLLRCHPLTGRTHQIRVHLKYLGFGVVGDSKYGGRKTVRLDHRWVPRQFLHAAKLEFTHPRTGEKMSFESKLPEDLEKALAVVGKL</sequence>
<comment type="caution">
    <text evidence="4">The sequence shown here is derived from an EMBL/GenBank/DDBJ whole genome shotgun (WGS) entry which is preliminary data.</text>
</comment>
<name>A0A0G1B7Q2_9BACT</name>
<comment type="similarity">
    <text evidence="1">Belongs to the pseudouridine synthase RluA family.</text>
</comment>
<dbReference type="EMBL" id="LCEJ01000058">
    <property type="protein sequence ID" value="KKS69292.1"/>
    <property type="molecule type" value="Genomic_DNA"/>
</dbReference>
<dbReference type="Proteomes" id="UP000034785">
    <property type="component" value="Unassembled WGS sequence"/>
</dbReference>
<dbReference type="InterPro" id="IPR050188">
    <property type="entry name" value="RluA_PseudoU_synthase"/>
</dbReference>
<dbReference type="CDD" id="cd02869">
    <property type="entry name" value="PseudoU_synth_RluA_like"/>
    <property type="match status" value="1"/>
</dbReference>
<dbReference type="InterPro" id="IPR006145">
    <property type="entry name" value="PsdUridine_synth_RsuA/RluA"/>
</dbReference>
<dbReference type="SUPFAM" id="SSF55120">
    <property type="entry name" value="Pseudouridine synthase"/>
    <property type="match status" value="1"/>
</dbReference>
<feature type="domain" description="Pseudouridine synthase RsuA/RluA-like" evidence="3">
    <location>
        <begin position="11"/>
        <end position="206"/>
    </location>
</feature>
<dbReference type="PANTHER" id="PTHR21600">
    <property type="entry name" value="MITOCHONDRIAL RNA PSEUDOURIDINE SYNTHASE"/>
    <property type="match status" value="1"/>
</dbReference>
<evidence type="ECO:0000313" key="5">
    <source>
        <dbReference type="Proteomes" id="UP000034785"/>
    </source>
</evidence>
<dbReference type="AlphaFoldDB" id="A0A0G1B7Q2"/>
<dbReference type="InterPro" id="IPR020103">
    <property type="entry name" value="PsdUridine_synth_cat_dom_sf"/>
</dbReference>
<dbReference type="PROSITE" id="PS01129">
    <property type="entry name" value="PSI_RLU"/>
    <property type="match status" value="1"/>
</dbReference>
<dbReference type="Pfam" id="PF00849">
    <property type="entry name" value="PseudoU_synth_2"/>
    <property type="match status" value="1"/>
</dbReference>
<dbReference type="GO" id="GO:0003723">
    <property type="term" value="F:RNA binding"/>
    <property type="evidence" value="ECO:0007669"/>
    <property type="project" value="InterPro"/>
</dbReference>